<dbReference type="InterPro" id="IPR008906">
    <property type="entry name" value="HATC_C_dom"/>
</dbReference>
<keyword evidence="5" id="KW-0539">Nucleus</keyword>
<keyword evidence="4" id="KW-0862">Zinc</keyword>
<dbReference type="PANTHER" id="PTHR46481:SF10">
    <property type="entry name" value="ZINC FINGER BED DOMAIN-CONTAINING PROTEIN 39"/>
    <property type="match status" value="1"/>
</dbReference>
<dbReference type="PANTHER" id="PTHR46481">
    <property type="entry name" value="ZINC FINGER BED DOMAIN-CONTAINING PROTEIN 4"/>
    <property type="match status" value="1"/>
</dbReference>
<evidence type="ECO:0000256" key="3">
    <source>
        <dbReference type="ARBA" id="ARBA00022771"/>
    </source>
</evidence>
<organism evidence="7 8">
    <name type="scientific">Fusarium oxysporum f. sp. raphani</name>
    <dbReference type="NCBI Taxonomy" id="96318"/>
    <lineage>
        <taxon>Eukaryota</taxon>
        <taxon>Fungi</taxon>
        <taxon>Dikarya</taxon>
        <taxon>Ascomycota</taxon>
        <taxon>Pezizomycotina</taxon>
        <taxon>Sordariomycetes</taxon>
        <taxon>Hypocreomycetidae</taxon>
        <taxon>Hypocreales</taxon>
        <taxon>Nectriaceae</taxon>
        <taxon>Fusarium</taxon>
        <taxon>Fusarium oxysporum species complex</taxon>
    </lineage>
</organism>
<evidence type="ECO:0000259" key="6">
    <source>
        <dbReference type="Pfam" id="PF05699"/>
    </source>
</evidence>
<dbReference type="Proteomes" id="UP000693942">
    <property type="component" value="Unassembled WGS sequence"/>
</dbReference>
<dbReference type="Pfam" id="PF05699">
    <property type="entry name" value="Dimer_Tnp_hAT"/>
    <property type="match status" value="1"/>
</dbReference>
<dbReference type="AlphaFoldDB" id="A0A8J5TQC0"/>
<sequence>MLQWPTKAWETPYLTFCPTMDYLLHHIEAAKKATTLPHLATMMETAWAKLADYYELTEDSPVYSAATVLHPSLKWAYMEKTWEDRNEWIEKAKARVGELWRVTYKSTTSSCPIFRPSSAQGPSTGRPNGYKVWMKEQKATIFNMDDDEYEVYCREPVLMVSDPLKWWLESAQRRRFPNLSMMAIDILSIAPMSTETERLFSKAKLTVTDQRGSMNIKYAMTAGWFGEGQ</sequence>
<comment type="caution">
    <text evidence="7">The sequence shown here is derived from an EMBL/GenBank/DDBJ whole genome shotgun (WGS) entry which is preliminary data.</text>
</comment>
<keyword evidence="3" id="KW-0863">Zinc-finger</keyword>
<evidence type="ECO:0000256" key="4">
    <source>
        <dbReference type="ARBA" id="ARBA00022833"/>
    </source>
</evidence>
<dbReference type="GO" id="GO:0046983">
    <property type="term" value="F:protein dimerization activity"/>
    <property type="evidence" value="ECO:0007669"/>
    <property type="project" value="InterPro"/>
</dbReference>
<evidence type="ECO:0000313" key="8">
    <source>
        <dbReference type="Proteomes" id="UP000693942"/>
    </source>
</evidence>
<dbReference type="GO" id="GO:0008270">
    <property type="term" value="F:zinc ion binding"/>
    <property type="evidence" value="ECO:0007669"/>
    <property type="project" value="UniProtKB-KW"/>
</dbReference>
<evidence type="ECO:0000256" key="5">
    <source>
        <dbReference type="ARBA" id="ARBA00023242"/>
    </source>
</evidence>
<reference evidence="7" key="1">
    <citation type="submission" date="2021-04" db="EMBL/GenBank/DDBJ databases">
        <title>First draft genome resource for Brassicaceae pathogens Fusarium oxysporum f. sp. raphani and Fusarium oxysporum f. sp. rapae.</title>
        <authorList>
            <person name="Asai S."/>
        </authorList>
    </citation>
    <scope>NUCLEOTIDE SEQUENCE</scope>
    <source>
        <strain evidence="7">Tf1262</strain>
    </source>
</reference>
<evidence type="ECO:0000256" key="1">
    <source>
        <dbReference type="ARBA" id="ARBA00004123"/>
    </source>
</evidence>
<name>A0A8J5TQC0_FUSOX</name>
<protein>
    <recommendedName>
        <fullName evidence="6">HAT C-terminal dimerisation domain-containing protein</fullName>
    </recommendedName>
</protein>
<accession>A0A8J5TQC0</accession>
<evidence type="ECO:0000313" key="7">
    <source>
        <dbReference type="EMBL" id="KAG7405798.1"/>
    </source>
</evidence>
<dbReference type="InterPro" id="IPR052035">
    <property type="entry name" value="ZnF_BED_domain_contain"/>
</dbReference>
<keyword evidence="2" id="KW-0479">Metal-binding</keyword>
<feature type="domain" description="HAT C-terminal dimerisation" evidence="6">
    <location>
        <begin position="148"/>
        <end position="214"/>
    </location>
</feature>
<dbReference type="EMBL" id="JAELUR010000032">
    <property type="protein sequence ID" value="KAG7405798.1"/>
    <property type="molecule type" value="Genomic_DNA"/>
</dbReference>
<proteinExistence type="predicted"/>
<dbReference type="GO" id="GO:0005634">
    <property type="term" value="C:nucleus"/>
    <property type="evidence" value="ECO:0007669"/>
    <property type="project" value="UniProtKB-SubCell"/>
</dbReference>
<evidence type="ECO:0000256" key="2">
    <source>
        <dbReference type="ARBA" id="ARBA00022723"/>
    </source>
</evidence>
<comment type="subcellular location">
    <subcellularLocation>
        <location evidence="1">Nucleus</location>
    </subcellularLocation>
</comment>
<gene>
    <name evidence="7" type="ORF">Forpi1262_v018332</name>
</gene>